<sequence>MIIVTVGMQLGFDRLIAAMDALAPDLGMPVIAQTGKGTYAPRNMDAREKIAPAEFEALVADARLIVSHAGIGTVLTAARCGKPILLMPRRADLGEHRNDHQRATVGKLAGRPGIVVAADESELGPRIAEGLALKDWTAVRSATAHKLHTALAAFIEGRAF</sequence>
<dbReference type="SUPFAM" id="SSF53756">
    <property type="entry name" value="UDP-Glycosyltransferase/glycogen phosphorylase"/>
    <property type="match status" value="1"/>
</dbReference>
<dbReference type="OrthoDB" id="7186565at2"/>
<organism evidence="2 3">
    <name type="scientific">Erythrobacter neustonensis</name>
    <dbReference type="NCBI Taxonomy" id="1112"/>
    <lineage>
        <taxon>Bacteria</taxon>
        <taxon>Pseudomonadati</taxon>
        <taxon>Pseudomonadota</taxon>
        <taxon>Alphaproteobacteria</taxon>
        <taxon>Sphingomonadales</taxon>
        <taxon>Erythrobacteraceae</taxon>
        <taxon>Erythrobacter/Porphyrobacter group</taxon>
        <taxon>Erythrobacter</taxon>
    </lineage>
</organism>
<evidence type="ECO:0000313" key="2">
    <source>
        <dbReference type="EMBL" id="ANK12032.1"/>
    </source>
</evidence>
<dbReference type="Pfam" id="PF04101">
    <property type="entry name" value="Glyco_tran_28_C"/>
    <property type="match status" value="1"/>
</dbReference>
<feature type="domain" description="Glycosyl transferase family 28 C-terminal" evidence="1">
    <location>
        <begin position="1"/>
        <end position="110"/>
    </location>
</feature>
<keyword evidence="3" id="KW-1185">Reference proteome</keyword>
<gene>
    <name evidence="2" type="ORF">A9D12_02775</name>
</gene>
<proteinExistence type="predicted"/>
<name>A0A192D263_9SPHN</name>
<dbReference type="Proteomes" id="UP000078263">
    <property type="component" value="Chromosome"/>
</dbReference>
<keyword evidence="2" id="KW-0808">Transferase</keyword>
<dbReference type="STRING" id="1112.A9D12_02775"/>
<dbReference type="GO" id="GO:0016758">
    <property type="term" value="F:hexosyltransferase activity"/>
    <property type="evidence" value="ECO:0007669"/>
    <property type="project" value="InterPro"/>
</dbReference>
<evidence type="ECO:0000259" key="1">
    <source>
        <dbReference type="Pfam" id="PF04101"/>
    </source>
</evidence>
<dbReference type="KEGG" id="pns:A9D12_02775"/>
<dbReference type="InterPro" id="IPR007235">
    <property type="entry name" value="Glyco_trans_28_C"/>
</dbReference>
<dbReference type="AlphaFoldDB" id="A0A192D263"/>
<dbReference type="EMBL" id="CP016033">
    <property type="protein sequence ID" value="ANK12032.1"/>
    <property type="molecule type" value="Genomic_DNA"/>
</dbReference>
<protein>
    <submittedName>
        <fullName evidence="2">Glucuronosyltransferase</fullName>
    </submittedName>
</protein>
<accession>A0A192D263</accession>
<evidence type="ECO:0000313" key="3">
    <source>
        <dbReference type="Proteomes" id="UP000078263"/>
    </source>
</evidence>
<dbReference type="Gene3D" id="3.40.50.2000">
    <property type="entry name" value="Glycogen Phosphorylase B"/>
    <property type="match status" value="1"/>
</dbReference>
<reference evidence="2 3" key="1">
    <citation type="submission" date="2016-05" db="EMBL/GenBank/DDBJ databases">
        <title>Compelete Genome Sequence of Bacteriochlorophyll-Synthesizing Bacterium Porphyrobacter neustonensis DSM 9434.</title>
        <authorList>
            <person name="Shi X.-L."/>
            <person name="Wu Y.-H."/>
            <person name="Cheng H."/>
            <person name="Xu L."/>
            <person name="Zhang X.-Q."/>
            <person name="Wang C.-S."/>
            <person name="Xu X.-W."/>
        </authorList>
    </citation>
    <scope>NUCLEOTIDE SEQUENCE [LARGE SCALE GENOMIC DNA]</scope>
    <source>
        <strain evidence="2 3">DSM 9434</strain>
    </source>
</reference>